<dbReference type="SMART" id="SM00283">
    <property type="entry name" value="MA"/>
    <property type="match status" value="1"/>
</dbReference>
<dbReference type="OrthoDB" id="5675566at2"/>
<dbReference type="PRINTS" id="PR00260">
    <property type="entry name" value="CHEMTRNSDUCR"/>
</dbReference>
<proteinExistence type="inferred from homology"/>
<dbReference type="Pfam" id="PF00015">
    <property type="entry name" value="MCPsignal"/>
    <property type="match status" value="1"/>
</dbReference>
<dbReference type="eggNOG" id="COG0840">
    <property type="taxonomic scope" value="Bacteria"/>
</dbReference>
<reference evidence="16 17" key="1">
    <citation type="submission" date="2014-04" db="EMBL/GenBank/DDBJ databases">
        <title>Marinobacterium kochiensis sp. nov., isolated from sediment sample collected from Kochi backwaters in Kerala, India.</title>
        <authorList>
            <person name="Singh A."/>
            <person name="Pinnaka A.K."/>
        </authorList>
    </citation>
    <scope>NUCLEOTIDE SEQUENCE [LARGE SCALE GENOMIC DNA]</scope>
    <source>
        <strain evidence="16 17">AK27</strain>
    </source>
</reference>
<evidence type="ECO:0000313" key="17">
    <source>
        <dbReference type="Proteomes" id="UP000028252"/>
    </source>
</evidence>
<comment type="subcellular location">
    <subcellularLocation>
        <location evidence="1">Cell inner membrane</location>
        <topology evidence="1">Multi-pass membrane protein</topology>
    </subcellularLocation>
</comment>
<feature type="domain" description="Methyl-accepting transducer" evidence="13">
    <location>
        <begin position="250"/>
        <end position="486"/>
    </location>
</feature>
<dbReference type="NCBIfam" id="TIGR00229">
    <property type="entry name" value="sensory_box"/>
    <property type="match status" value="1"/>
</dbReference>
<feature type="domain" description="PAS" evidence="14">
    <location>
        <begin position="25"/>
        <end position="60"/>
    </location>
</feature>
<dbReference type="AlphaFoldDB" id="A0A081G092"/>
<evidence type="ECO:0000256" key="3">
    <source>
        <dbReference type="ARBA" id="ARBA00022481"/>
    </source>
</evidence>
<evidence type="ECO:0000256" key="6">
    <source>
        <dbReference type="ARBA" id="ARBA00022692"/>
    </source>
</evidence>
<keyword evidence="7 12" id="KW-1133">Transmembrane helix</keyword>
<evidence type="ECO:0000256" key="1">
    <source>
        <dbReference type="ARBA" id="ARBA00004429"/>
    </source>
</evidence>
<dbReference type="InterPro" id="IPR004090">
    <property type="entry name" value="Chemotax_Me-accpt_rcpt"/>
</dbReference>
<dbReference type="PANTHER" id="PTHR32089:SF112">
    <property type="entry name" value="LYSOZYME-LIKE PROTEIN-RELATED"/>
    <property type="match status" value="1"/>
</dbReference>
<comment type="caution">
    <text evidence="16">The sequence shown here is derived from an EMBL/GenBank/DDBJ whole genome shotgun (WGS) entry which is preliminary data.</text>
</comment>
<evidence type="ECO:0000256" key="4">
    <source>
        <dbReference type="ARBA" id="ARBA00022500"/>
    </source>
</evidence>
<evidence type="ECO:0000256" key="12">
    <source>
        <dbReference type="SAM" id="Phobius"/>
    </source>
</evidence>
<dbReference type="FunFam" id="3.30.450.20:FF:000046">
    <property type="entry name" value="Aerotaxis sensor receptor"/>
    <property type="match status" value="1"/>
</dbReference>
<dbReference type="InterPro" id="IPR013655">
    <property type="entry name" value="PAS_fold_3"/>
</dbReference>
<dbReference type="InterPro" id="IPR000014">
    <property type="entry name" value="PAS"/>
</dbReference>
<keyword evidence="5" id="KW-0997">Cell inner membrane</keyword>
<evidence type="ECO:0000256" key="9">
    <source>
        <dbReference type="ARBA" id="ARBA00023224"/>
    </source>
</evidence>
<dbReference type="GO" id="GO:0004888">
    <property type="term" value="F:transmembrane signaling receptor activity"/>
    <property type="evidence" value="ECO:0007669"/>
    <property type="project" value="InterPro"/>
</dbReference>
<dbReference type="PROSITE" id="PS50112">
    <property type="entry name" value="PAS"/>
    <property type="match status" value="1"/>
</dbReference>
<dbReference type="SUPFAM" id="SSF55785">
    <property type="entry name" value="PYP-like sensor domain (PAS domain)"/>
    <property type="match status" value="1"/>
</dbReference>
<dbReference type="InterPro" id="IPR035965">
    <property type="entry name" value="PAS-like_dom_sf"/>
</dbReference>
<evidence type="ECO:0000256" key="5">
    <source>
        <dbReference type="ARBA" id="ARBA00022519"/>
    </source>
</evidence>
<dbReference type="Gene3D" id="3.30.450.20">
    <property type="entry name" value="PAS domain"/>
    <property type="match status" value="1"/>
</dbReference>
<dbReference type="GO" id="GO:0007165">
    <property type="term" value="P:signal transduction"/>
    <property type="evidence" value="ECO:0007669"/>
    <property type="project" value="UniProtKB-KW"/>
</dbReference>
<dbReference type="Proteomes" id="UP000028252">
    <property type="component" value="Unassembled WGS sequence"/>
</dbReference>
<sequence>MKTNLPVTQFEVDYASSSNILSTTDLQGRISYVNDDFVKISGFTREELLDSDHNMVRHPDMPAAAFTDLWTRVKGGQSWMGVVKNRCKNGNHYWVDAYVTPIERSGQIAEYQSVRRKPERAAVQRAERLYAQLNNGKAPSALRNRTLSLSSRLMLCAFLPLATIAVAVGMTGLEGWVLGVMGLSAVVSLIAIWAVLQPFRTLVARAQVVIRDPVAQYVYTGRMDELGQLQLAMKMLESETAGLIGRISDSSGVLTQGATGLSAAVEQSQQGVRLQFSETDQVASAVNQMTASIQEVASSAQSSSQAATRGLQEVAGGKQVVDQSVESVRGLKEEITRAAAVIQDVEASSRSISGILAVIREIAEQTNLLALNAAIEAARAGEAGRGFAVVADEVRSLATRTQTSTEEVREMIERLQKGAARAVQAMDAGARQADVCVEQSHLTVASLDTIMESIQLISRMSSQIAEAVEEQSSVADEINISLSNIRDMSQQNLSAVEQSSSTSRNVLGIATRFGELAQQFWSSRNKPA</sequence>
<evidence type="ECO:0000259" key="14">
    <source>
        <dbReference type="PROSITE" id="PS50112"/>
    </source>
</evidence>
<keyword evidence="2" id="KW-1003">Cell membrane</keyword>
<keyword evidence="17" id="KW-1185">Reference proteome</keyword>
<evidence type="ECO:0000256" key="8">
    <source>
        <dbReference type="ARBA" id="ARBA00023136"/>
    </source>
</evidence>
<dbReference type="GO" id="GO:0005886">
    <property type="term" value="C:plasma membrane"/>
    <property type="evidence" value="ECO:0007669"/>
    <property type="project" value="UniProtKB-SubCell"/>
</dbReference>
<dbReference type="GO" id="GO:0052131">
    <property type="term" value="P:positive aerotaxis"/>
    <property type="evidence" value="ECO:0007669"/>
    <property type="project" value="UniProtKB-ARBA"/>
</dbReference>
<evidence type="ECO:0000256" key="2">
    <source>
        <dbReference type="ARBA" id="ARBA00022475"/>
    </source>
</evidence>
<dbReference type="PATRIC" id="fig|1232683.4.peg.1422"/>
<keyword evidence="9 11" id="KW-0807">Transducer</keyword>
<evidence type="ECO:0000256" key="7">
    <source>
        <dbReference type="ARBA" id="ARBA00022989"/>
    </source>
</evidence>
<evidence type="ECO:0000256" key="11">
    <source>
        <dbReference type="PROSITE-ProRule" id="PRU00284"/>
    </source>
</evidence>
<dbReference type="Pfam" id="PF08447">
    <property type="entry name" value="PAS_3"/>
    <property type="match status" value="1"/>
</dbReference>
<feature type="transmembrane region" description="Helical" evidence="12">
    <location>
        <begin position="176"/>
        <end position="196"/>
    </location>
</feature>
<evidence type="ECO:0000313" key="16">
    <source>
        <dbReference type="EMBL" id="KEA64197.1"/>
    </source>
</evidence>
<name>A0A081G092_9GAMM</name>
<dbReference type="EMBL" id="JMQN01000018">
    <property type="protein sequence ID" value="KEA64197.1"/>
    <property type="molecule type" value="Genomic_DNA"/>
</dbReference>
<feature type="domain" description="T-SNARE coiled-coil homology" evidence="15">
    <location>
        <begin position="446"/>
        <end position="499"/>
    </location>
</feature>
<dbReference type="RefSeq" id="WP_036185634.1">
    <property type="nucleotide sequence ID" value="NZ_JMQN01000018.1"/>
</dbReference>
<dbReference type="InterPro" id="IPR000727">
    <property type="entry name" value="T_SNARE_dom"/>
</dbReference>
<protein>
    <submittedName>
        <fullName evidence="16">Aerotaxis sensor receptor protein</fullName>
    </submittedName>
</protein>
<dbReference type="CDD" id="cd11386">
    <property type="entry name" value="MCP_signal"/>
    <property type="match status" value="1"/>
</dbReference>
<dbReference type="PROSITE" id="PS50111">
    <property type="entry name" value="CHEMOTAXIS_TRANSDUC_2"/>
    <property type="match status" value="1"/>
</dbReference>
<dbReference type="CDD" id="cd00130">
    <property type="entry name" value="PAS"/>
    <property type="match status" value="1"/>
</dbReference>
<dbReference type="SUPFAM" id="SSF58104">
    <property type="entry name" value="Methyl-accepting chemotaxis protein (MCP) signaling domain"/>
    <property type="match status" value="1"/>
</dbReference>
<dbReference type="PROSITE" id="PS50192">
    <property type="entry name" value="T_SNARE"/>
    <property type="match status" value="1"/>
</dbReference>
<organism evidence="16 17">
    <name type="scientific">Marinobacterium lacunae</name>
    <dbReference type="NCBI Taxonomy" id="1232683"/>
    <lineage>
        <taxon>Bacteria</taxon>
        <taxon>Pseudomonadati</taxon>
        <taxon>Pseudomonadota</taxon>
        <taxon>Gammaproteobacteria</taxon>
        <taxon>Oceanospirillales</taxon>
        <taxon>Oceanospirillaceae</taxon>
        <taxon>Marinobacterium</taxon>
    </lineage>
</organism>
<keyword evidence="6 12" id="KW-0812">Transmembrane</keyword>
<accession>A0A081G092</accession>
<gene>
    <name evidence="16" type="ORF">ADIMK_1443</name>
</gene>
<comment type="similarity">
    <text evidence="10">Belongs to the methyl-accepting chemotaxis (MCP) protein family.</text>
</comment>
<dbReference type="STRING" id="1232683.ADIMK_1443"/>
<dbReference type="Gene3D" id="1.10.287.950">
    <property type="entry name" value="Methyl-accepting chemotaxis protein"/>
    <property type="match status" value="1"/>
</dbReference>
<dbReference type="InterPro" id="IPR004089">
    <property type="entry name" value="MCPsignal_dom"/>
</dbReference>
<feature type="transmembrane region" description="Helical" evidence="12">
    <location>
        <begin position="153"/>
        <end position="170"/>
    </location>
</feature>
<keyword evidence="16" id="KW-0675">Receptor</keyword>
<evidence type="ECO:0000259" key="15">
    <source>
        <dbReference type="PROSITE" id="PS50192"/>
    </source>
</evidence>
<keyword evidence="8 12" id="KW-0472">Membrane</keyword>
<evidence type="ECO:0000259" key="13">
    <source>
        <dbReference type="PROSITE" id="PS50111"/>
    </source>
</evidence>
<dbReference type="PANTHER" id="PTHR32089">
    <property type="entry name" value="METHYL-ACCEPTING CHEMOTAXIS PROTEIN MCPB"/>
    <property type="match status" value="1"/>
</dbReference>
<keyword evidence="4" id="KW-0145">Chemotaxis</keyword>
<dbReference type="FunFam" id="1.10.287.950:FF:000001">
    <property type="entry name" value="Methyl-accepting chemotaxis sensory transducer"/>
    <property type="match status" value="1"/>
</dbReference>
<keyword evidence="3" id="KW-0488">Methylation</keyword>
<evidence type="ECO:0000256" key="10">
    <source>
        <dbReference type="ARBA" id="ARBA00029447"/>
    </source>
</evidence>